<evidence type="ECO:0000313" key="8">
    <source>
        <dbReference type="Proteomes" id="UP001153636"/>
    </source>
</evidence>
<evidence type="ECO:0000256" key="1">
    <source>
        <dbReference type="ARBA" id="ARBA00022723"/>
    </source>
</evidence>
<dbReference type="OrthoDB" id="5395350at2759"/>
<organism evidence="7 8">
    <name type="scientific">Psylliodes chrysocephalus</name>
    <dbReference type="NCBI Taxonomy" id="3402493"/>
    <lineage>
        <taxon>Eukaryota</taxon>
        <taxon>Metazoa</taxon>
        <taxon>Ecdysozoa</taxon>
        <taxon>Arthropoda</taxon>
        <taxon>Hexapoda</taxon>
        <taxon>Insecta</taxon>
        <taxon>Pterygota</taxon>
        <taxon>Neoptera</taxon>
        <taxon>Endopterygota</taxon>
        <taxon>Coleoptera</taxon>
        <taxon>Polyphaga</taxon>
        <taxon>Cucujiformia</taxon>
        <taxon>Chrysomeloidea</taxon>
        <taxon>Chrysomelidae</taxon>
        <taxon>Galerucinae</taxon>
        <taxon>Alticini</taxon>
        <taxon>Psylliodes</taxon>
    </lineage>
</organism>
<evidence type="ECO:0000256" key="4">
    <source>
        <dbReference type="PROSITE-ProRule" id="PRU00723"/>
    </source>
</evidence>
<feature type="region of interest" description="Disordered" evidence="5">
    <location>
        <begin position="250"/>
        <end position="282"/>
    </location>
</feature>
<dbReference type="PROSITE" id="PS50103">
    <property type="entry name" value="ZF_C3H1"/>
    <property type="match status" value="1"/>
</dbReference>
<evidence type="ECO:0000256" key="2">
    <source>
        <dbReference type="ARBA" id="ARBA00022771"/>
    </source>
</evidence>
<accession>A0A9P0CEY7</accession>
<dbReference type="GO" id="GO:0008270">
    <property type="term" value="F:zinc ion binding"/>
    <property type="evidence" value="ECO:0007669"/>
    <property type="project" value="UniProtKB-KW"/>
</dbReference>
<dbReference type="Pfam" id="PF15663">
    <property type="entry name" value="zf-CCCH_3"/>
    <property type="match status" value="1"/>
</dbReference>
<dbReference type="PANTHER" id="PTHR15725:SF14">
    <property type="entry name" value="ZINC FINGER CCCH DOMAIN-CONTAINING PROTEIN 11A"/>
    <property type="match status" value="1"/>
</dbReference>
<dbReference type="InterPro" id="IPR036855">
    <property type="entry name" value="Znf_CCCH_sf"/>
</dbReference>
<gene>
    <name evidence="7" type="ORF">PSYICH_LOCUS1237</name>
</gene>
<feature type="zinc finger region" description="C3H1-type" evidence="4">
    <location>
        <begin position="22"/>
        <end position="49"/>
    </location>
</feature>
<dbReference type="InterPro" id="IPR000571">
    <property type="entry name" value="Znf_CCCH"/>
</dbReference>
<sequence length="320" mass="36532">MPAENLYCLDNFFKKMTDLDSPKKNNDCYFYYYSTCAKGDNCTFRHEPSALGCETMCSYWKEGKCVNVHCNFRHMELRKNRKAIPCYWESQPVGCLKAHCPFMHRNPRPNESVNRANISNDQSVGDLNSSSERKVTAVDSLVVNFEEEKRRKIAHRKPRPIDKQVSVTVCAGGTRKVSPPTQSDISGIKIKTLEEIRAERKAKERIHDEQEVTSTSMDLDTESTINPVSVQDVKKKIILRRKLPQIDKIITDENSSQSSETSLSGKPLHCREKDGMSETASTIDEGLLLEDDDDDDEDMVLLKPEEELLNEIDDYLDITL</sequence>
<keyword evidence="3 4" id="KW-0862">Zinc</keyword>
<dbReference type="Gene3D" id="4.10.1000.10">
    <property type="entry name" value="Zinc finger, CCCH-type"/>
    <property type="match status" value="1"/>
</dbReference>
<feature type="compositionally biased region" description="Low complexity" evidence="5">
    <location>
        <begin position="255"/>
        <end position="264"/>
    </location>
</feature>
<keyword evidence="2 4" id="KW-0863">Zinc-finger</keyword>
<protein>
    <recommendedName>
        <fullName evidence="6">C3H1-type domain-containing protein</fullName>
    </recommendedName>
</protein>
<proteinExistence type="predicted"/>
<name>A0A9P0CEY7_9CUCU</name>
<dbReference type="SMART" id="SM00356">
    <property type="entry name" value="ZnF_C3H1"/>
    <property type="match status" value="3"/>
</dbReference>
<evidence type="ECO:0000256" key="5">
    <source>
        <dbReference type="SAM" id="MobiDB-lite"/>
    </source>
</evidence>
<keyword evidence="8" id="KW-1185">Reference proteome</keyword>
<dbReference type="PANTHER" id="PTHR15725">
    <property type="entry name" value="ZN-FINGER, C-X8-C-X5-C-X3-H TYPE-CONTAINING"/>
    <property type="match status" value="1"/>
</dbReference>
<dbReference type="AlphaFoldDB" id="A0A9P0CEY7"/>
<dbReference type="FunFam" id="4.10.1000.10:FF:000026">
    <property type="entry name" value="Zinc finger CCCH domain-containing protein 11A"/>
    <property type="match status" value="1"/>
</dbReference>
<dbReference type="InterPro" id="IPR041686">
    <property type="entry name" value="Znf-CCCH_3"/>
</dbReference>
<feature type="domain" description="C3H1-type" evidence="6">
    <location>
        <begin position="22"/>
        <end position="49"/>
    </location>
</feature>
<dbReference type="SUPFAM" id="SSF90229">
    <property type="entry name" value="CCCH zinc finger"/>
    <property type="match status" value="1"/>
</dbReference>
<dbReference type="Proteomes" id="UP001153636">
    <property type="component" value="Chromosome 1"/>
</dbReference>
<dbReference type="EMBL" id="OV651813">
    <property type="protein sequence ID" value="CAH1098665.1"/>
    <property type="molecule type" value="Genomic_DNA"/>
</dbReference>
<keyword evidence="1 4" id="KW-0479">Metal-binding</keyword>
<evidence type="ECO:0000313" key="7">
    <source>
        <dbReference type="EMBL" id="CAH1098665.1"/>
    </source>
</evidence>
<evidence type="ECO:0000259" key="6">
    <source>
        <dbReference type="PROSITE" id="PS50103"/>
    </source>
</evidence>
<reference evidence="7" key="1">
    <citation type="submission" date="2022-01" db="EMBL/GenBank/DDBJ databases">
        <authorList>
            <person name="King R."/>
        </authorList>
    </citation>
    <scope>NUCLEOTIDE SEQUENCE</scope>
</reference>
<evidence type="ECO:0000256" key="3">
    <source>
        <dbReference type="ARBA" id="ARBA00022833"/>
    </source>
</evidence>